<dbReference type="InterPro" id="IPR011989">
    <property type="entry name" value="ARM-like"/>
</dbReference>
<accession>A0AAF0ELK6</accession>
<proteinExistence type="predicted"/>
<dbReference type="SUPFAM" id="SSF48371">
    <property type="entry name" value="ARM repeat"/>
    <property type="match status" value="1"/>
</dbReference>
<dbReference type="PANTHER" id="PTHR13366:SF0">
    <property type="entry name" value="HEAT REPEAT-CONTAINING PROTEIN 6"/>
    <property type="match status" value="1"/>
</dbReference>
<dbReference type="InterPro" id="IPR016024">
    <property type="entry name" value="ARM-type_fold"/>
</dbReference>
<name>A0AAF0ELK6_9BASI</name>
<organism evidence="1 2">
    <name type="scientific">Malassezia nana</name>
    <dbReference type="NCBI Taxonomy" id="180528"/>
    <lineage>
        <taxon>Eukaryota</taxon>
        <taxon>Fungi</taxon>
        <taxon>Dikarya</taxon>
        <taxon>Basidiomycota</taxon>
        <taxon>Ustilaginomycotina</taxon>
        <taxon>Malasseziomycetes</taxon>
        <taxon>Malasseziales</taxon>
        <taxon>Malasseziaceae</taxon>
        <taxon>Malassezia</taxon>
    </lineage>
</organism>
<dbReference type="InterPro" id="IPR052107">
    <property type="entry name" value="HEAT6"/>
</dbReference>
<gene>
    <name evidence="1" type="ORF">MNAN1_002614</name>
</gene>
<reference evidence="1" key="1">
    <citation type="submission" date="2023-03" db="EMBL/GenBank/DDBJ databases">
        <title>Mating type loci evolution in Malassezia.</title>
        <authorList>
            <person name="Coelho M.A."/>
        </authorList>
    </citation>
    <scope>NUCLEOTIDE SEQUENCE</scope>
    <source>
        <strain evidence="1">CBS 9557</strain>
    </source>
</reference>
<evidence type="ECO:0000313" key="2">
    <source>
        <dbReference type="Proteomes" id="UP001213623"/>
    </source>
</evidence>
<dbReference type="EMBL" id="CP119895">
    <property type="protein sequence ID" value="WFD27613.1"/>
    <property type="molecule type" value="Genomic_DNA"/>
</dbReference>
<dbReference type="AlphaFoldDB" id="A0AAF0ELK6"/>
<dbReference type="PANTHER" id="PTHR13366">
    <property type="entry name" value="MALARIA ANTIGEN-RELATED"/>
    <property type="match status" value="1"/>
</dbReference>
<protein>
    <submittedName>
        <fullName evidence="1">Uncharacterized protein</fullName>
    </submittedName>
</protein>
<keyword evidence="2" id="KW-1185">Reference proteome</keyword>
<dbReference type="Gene3D" id="1.25.10.10">
    <property type="entry name" value="Leucine-rich Repeat Variant"/>
    <property type="match status" value="2"/>
</dbReference>
<dbReference type="Proteomes" id="UP001213623">
    <property type="component" value="Chromosome 4"/>
</dbReference>
<evidence type="ECO:0000313" key="1">
    <source>
        <dbReference type="EMBL" id="WFD27613.1"/>
    </source>
</evidence>
<sequence>MPRAAPPAASAGVIAAVQTCAEAEVASALRSAVHSLREQVGSKSMPVQLVAEVADWLATADLTQAPASRTLARLTRLWTGRVSPAVARPLLDVLVPCIYVAGEHVDGCLTVLAHMARALPTLMVPHMPSLLPTGSSPNLLVLIEGHAAAVVPLWHALFAQGEGLWAMARPSAKTATFTSHSERVGTWVLDTRVALAQALDHTFSDTTAAALLQCVDDLVAHTHASPLHHTHADVLRAPVERWCVVPATTVAAYRVLTRWPPRSRDAMPHLLALLRTAAPHESEEAWRVAAEWAPEATSSAWLDQLASDAAHASPERRAGAAYMLGRLLAQPSGTHAQQLCDLVLRLSGDTNEAVLREVARLWPEYVQVQGADNLCPCITVLDALRQASMPVRAECARAVGVWVERQGQPGPPALQVWMSEHLWGKDGLVHDADAVTRSHAMWALANWCAVADVFCLEREQVALRALQDDERVAVHAVRAIGSLGRRAPPAEVERMLREVQALVARDRAPKVRWNATASVSRVLEREDATPPGAWAMGVQCMTVALDDPLFKVKRIALQALVHVTPTVWATLPVATREAARAAVERVQAHS</sequence>